<dbReference type="Gene3D" id="3.90.550.10">
    <property type="entry name" value="Spore Coat Polysaccharide Biosynthesis Protein SpsA, Chain A"/>
    <property type="match status" value="1"/>
</dbReference>
<dbReference type="SUPFAM" id="SSF53448">
    <property type="entry name" value="Nucleotide-diphospho-sugar transferases"/>
    <property type="match status" value="1"/>
</dbReference>
<accession>A0ABQ1WE73</accession>
<comment type="caution">
    <text evidence="1">The sequence shown here is derived from an EMBL/GenBank/DDBJ whole genome shotgun (WGS) entry which is preliminary data.</text>
</comment>
<keyword evidence="2" id="KW-1185">Reference proteome</keyword>
<dbReference type="Proteomes" id="UP000634043">
    <property type="component" value="Unassembled WGS sequence"/>
</dbReference>
<name>A0ABQ1WE73_9BACT</name>
<reference evidence="2" key="1">
    <citation type="journal article" date="2019" name="Int. J. Syst. Evol. Microbiol.">
        <title>The Global Catalogue of Microorganisms (GCM) 10K type strain sequencing project: providing services to taxonomists for standard genome sequencing and annotation.</title>
        <authorList>
            <consortium name="The Broad Institute Genomics Platform"/>
            <consortium name="The Broad Institute Genome Sequencing Center for Infectious Disease"/>
            <person name="Wu L."/>
            <person name="Ma J."/>
        </authorList>
    </citation>
    <scope>NUCLEOTIDE SEQUENCE [LARGE SCALE GENOMIC DNA]</scope>
    <source>
        <strain evidence="2">CGMCC 1.12749</strain>
    </source>
</reference>
<evidence type="ECO:0000313" key="2">
    <source>
        <dbReference type="Proteomes" id="UP000634043"/>
    </source>
</evidence>
<protein>
    <recommendedName>
        <fullName evidence="3">Glycosyltransferase 2-like domain-containing protein</fullName>
    </recommendedName>
</protein>
<dbReference type="RefSeq" id="WP_188502470.1">
    <property type="nucleotide sequence ID" value="NZ_BMFP01000006.1"/>
</dbReference>
<evidence type="ECO:0008006" key="3">
    <source>
        <dbReference type="Google" id="ProtNLM"/>
    </source>
</evidence>
<gene>
    <name evidence="1" type="ORF">GCM10011323_31260</name>
</gene>
<dbReference type="EMBL" id="BMFP01000006">
    <property type="protein sequence ID" value="GGG25251.1"/>
    <property type="molecule type" value="Genomic_DNA"/>
</dbReference>
<evidence type="ECO:0000313" key="1">
    <source>
        <dbReference type="EMBL" id="GGG25251.1"/>
    </source>
</evidence>
<proteinExistence type="predicted"/>
<dbReference type="InterPro" id="IPR029044">
    <property type="entry name" value="Nucleotide-diphossugar_trans"/>
</dbReference>
<organism evidence="1 2">
    <name type="scientific">Pontibacter amylolyticus</name>
    <dbReference type="NCBI Taxonomy" id="1424080"/>
    <lineage>
        <taxon>Bacteria</taxon>
        <taxon>Pseudomonadati</taxon>
        <taxon>Bacteroidota</taxon>
        <taxon>Cytophagia</taxon>
        <taxon>Cytophagales</taxon>
        <taxon>Hymenobacteraceae</taxon>
        <taxon>Pontibacter</taxon>
    </lineage>
</organism>
<sequence>MDRVAVVAVIFPGNLPFFGSFLASVEMQTTADFDLIIINDGAGDLTGVIGNKSYLIKDVIILKGFPFEIRVKAIKELTNRGYEKLIFSDTDDTLSSNRVKVVVEALNHYSIVCNDLDILNEEGTVVEKNYWSRRLGENFIIEPAFLVDKNIIGFGNCGIRLDIELPSFRAYPNIMAPDWIFFSQLVRNEKKALFTAQGTVGYRQHSNNTIGLKKVTQARILKTINCKIEFYSELVKMGYSFEQELQRHLHMKEAALNNDSWVESSLNKIRKENLNLFWWEETNTLI</sequence>